<accession>A0A841KP02</accession>
<keyword evidence="1" id="KW-0812">Transmembrane</keyword>
<dbReference type="EMBL" id="JACHEN010000005">
    <property type="protein sequence ID" value="MBB6215011.1"/>
    <property type="molecule type" value="Genomic_DNA"/>
</dbReference>
<dbReference type="Proteomes" id="UP000579281">
    <property type="component" value="Unassembled WGS sequence"/>
</dbReference>
<keyword evidence="3" id="KW-1185">Reference proteome</keyword>
<name>A0A841KP02_9FIRM</name>
<keyword evidence="1" id="KW-1133">Transmembrane helix</keyword>
<evidence type="ECO:0000256" key="1">
    <source>
        <dbReference type="SAM" id="Phobius"/>
    </source>
</evidence>
<keyword evidence="1" id="KW-0472">Membrane</keyword>
<reference evidence="2 3" key="1">
    <citation type="submission" date="2020-08" db="EMBL/GenBank/DDBJ databases">
        <title>Genomic Encyclopedia of Type Strains, Phase IV (KMG-IV): sequencing the most valuable type-strain genomes for metagenomic binning, comparative biology and taxonomic classification.</title>
        <authorList>
            <person name="Goeker M."/>
        </authorList>
    </citation>
    <scope>NUCLEOTIDE SEQUENCE [LARGE SCALE GENOMIC DNA]</scope>
    <source>
        <strain evidence="2 3">DSM 103526</strain>
    </source>
</reference>
<dbReference type="AlphaFoldDB" id="A0A841KP02"/>
<organism evidence="2 3">
    <name type="scientific">Anaerosolibacter carboniphilus</name>
    <dbReference type="NCBI Taxonomy" id="1417629"/>
    <lineage>
        <taxon>Bacteria</taxon>
        <taxon>Bacillati</taxon>
        <taxon>Bacillota</taxon>
        <taxon>Clostridia</taxon>
        <taxon>Peptostreptococcales</taxon>
        <taxon>Thermotaleaceae</taxon>
        <taxon>Anaerosolibacter</taxon>
    </lineage>
</organism>
<evidence type="ECO:0000313" key="2">
    <source>
        <dbReference type="EMBL" id="MBB6215011.1"/>
    </source>
</evidence>
<protein>
    <submittedName>
        <fullName evidence="2">Uncharacterized protein</fullName>
    </submittedName>
</protein>
<proteinExistence type="predicted"/>
<comment type="caution">
    <text evidence="2">The sequence shown here is derived from an EMBL/GenBank/DDBJ whole genome shotgun (WGS) entry which is preliminary data.</text>
</comment>
<sequence>MPKISKKRAYFIVVYAVIWILFFVVSPYIKEYINSYDKIKNRMYSDFEGFGKSLEEFDSNLSRLLVLDNYEFSGQKEFINRNRVVSFWSSSFDAASLGKTNSYPQYLFTYLDANDVINNVLKDGRLEQNEKEYLDMLYKYNQELIDEYKNVMGILYYTEWNYEKTRELQDNIVDIYNQYSSRAESLLNSSKYNLVKGYKGNFQDVDFEKVESYCKGVFSVLVKDQLLKYDNREELNADKYIFRTYKERDFTEAEPQVFGKSLIDAVDYTVEYDKKTKEVAVMAVSYSVTSQTQKYKENELDEMVNNVVNKFNTKALNYDKEVKYDDEKNIEYIRYLYIEKSNDVYDEMKKIDVVIQAHGLISSFKIVYPYDEEITLPILTKEEIQERINKEAKIEDIFMVRNLKGKIVYEIHLNYNNTLYAAVFDGNDGTLEYYGREIRNYSKYQRHF</sequence>
<feature type="transmembrane region" description="Helical" evidence="1">
    <location>
        <begin position="9"/>
        <end position="29"/>
    </location>
</feature>
<gene>
    <name evidence="2" type="ORF">HNQ80_001100</name>
</gene>
<evidence type="ECO:0000313" key="3">
    <source>
        <dbReference type="Proteomes" id="UP000579281"/>
    </source>
</evidence>
<dbReference type="RefSeq" id="WP_184308928.1">
    <property type="nucleotide sequence ID" value="NZ_JACHEN010000005.1"/>
</dbReference>